<dbReference type="EnsemblBacteria" id="CAD77457">
    <property type="protein sequence ID" value="CAD77457"/>
    <property type="gene ID" value="RB12217"/>
</dbReference>
<sequence>MRCCEKLHKAFGHGMILLFTKDVPWTRMEQNHAFQKVRREHFSNGRFRHPGRQATGDDVGRRCRE</sequence>
<protein>
    <submittedName>
        <fullName evidence="2">Uncharacterized protein</fullName>
    </submittedName>
</protein>
<keyword evidence="3" id="KW-1185">Reference proteome</keyword>
<name>Q7UJ03_RHOBA</name>
<dbReference type="HOGENOM" id="CLU_2846936_0_0_0"/>
<proteinExistence type="predicted"/>
<dbReference type="InParanoid" id="Q7UJ03"/>
<dbReference type="STRING" id="243090.RB12217"/>
<feature type="region of interest" description="Disordered" evidence="1">
    <location>
        <begin position="45"/>
        <end position="65"/>
    </location>
</feature>
<dbReference type="Proteomes" id="UP000001025">
    <property type="component" value="Chromosome"/>
</dbReference>
<dbReference type="AlphaFoldDB" id="Q7UJ03"/>
<evidence type="ECO:0000313" key="3">
    <source>
        <dbReference type="Proteomes" id="UP000001025"/>
    </source>
</evidence>
<dbReference type="KEGG" id="rba:RB12217"/>
<organism evidence="2 3">
    <name type="scientific">Rhodopirellula baltica (strain DSM 10527 / NCIMB 13988 / SH1)</name>
    <dbReference type="NCBI Taxonomy" id="243090"/>
    <lineage>
        <taxon>Bacteria</taxon>
        <taxon>Pseudomonadati</taxon>
        <taxon>Planctomycetota</taxon>
        <taxon>Planctomycetia</taxon>
        <taxon>Pirellulales</taxon>
        <taxon>Pirellulaceae</taxon>
        <taxon>Rhodopirellula</taxon>
    </lineage>
</organism>
<accession>Q7UJ03</accession>
<evidence type="ECO:0000313" key="2">
    <source>
        <dbReference type="EMBL" id="CAD77457.1"/>
    </source>
</evidence>
<gene>
    <name evidence="2" type="ordered locus">RB12217</name>
</gene>
<evidence type="ECO:0000256" key="1">
    <source>
        <dbReference type="SAM" id="MobiDB-lite"/>
    </source>
</evidence>
<dbReference type="EMBL" id="BX294154">
    <property type="protein sequence ID" value="CAD77457.1"/>
    <property type="molecule type" value="Genomic_DNA"/>
</dbReference>
<reference evidence="2 3" key="1">
    <citation type="journal article" date="2003" name="Proc. Natl. Acad. Sci. U.S.A.">
        <title>Complete genome sequence of the marine planctomycete Pirellula sp. strain 1.</title>
        <authorList>
            <person name="Gloeckner F.O."/>
            <person name="Kube M."/>
            <person name="Bauer M."/>
            <person name="Teeling H."/>
            <person name="Lombardot T."/>
            <person name="Ludwig W."/>
            <person name="Gade D."/>
            <person name="Beck A."/>
            <person name="Borzym K."/>
            <person name="Heitmann K."/>
            <person name="Rabus R."/>
            <person name="Schlesner H."/>
            <person name="Amann R."/>
            <person name="Reinhardt R."/>
        </authorList>
    </citation>
    <scope>NUCLEOTIDE SEQUENCE [LARGE SCALE GENOMIC DNA]</scope>
    <source>
        <strain evidence="3">DSM 10527 / NCIMB 13988 / SH1</strain>
    </source>
</reference>